<reference evidence="3 4" key="1">
    <citation type="submission" date="2019-02" db="EMBL/GenBank/DDBJ databases">
        <title>Hyunsoonleella sp., isolated from marine sediment.</title>
        <authorList>
            <person name="Liu B.-T."/>
        </authorList>
    </citation>
    <scope>NUCLEOTIDE SEQUENCE [LARGE SCALE GENOMIC DNA]</scope>
    <source>
        <strain evidence="3 4">T58</strain>
    </source>
</reference>
<proteinExistence type="inferred from homology"/>
<dbReference type="GO" id="GO:0004045">
    <property type="term" value="F:peptidyl-tRNA hydrolase activity"/>
    <property type="evidence" value="ECO:0007669"/>
    <property type="project" value="UniProtKB-EC"/>
</dbReference>
<dbReference type="PROSITE" id="PS00745">
    <property type="entry name" value="RF_PROK_I"/>
    <property type="match status" value="1"/>
</dbReference>
<keyword evidence="3" id="KW-0378">Hydrolase</keyword>
<dbReference type="AlphaFoldDB" id="A0A4Q9FJ97"/>
<feature type="domain" description="Prokaryotic-type class I peptide chain release factors" evidence="2">
    <location>
        <begin position="17"/>
        <end position="33"/>
    </location>
</feature>
<dbReference type="EC" id="3.1.1.29" evidence="3"/>
<dbReference type="SUPFAM" id="SSF75620">
    <property type="entry name" value="Release factor"/>
    <property type="match status" value="1"/>
</dbReference>
<comment type="similarity">
    <text evidence="1">Belongs to the prokaryotic/mitochondrial release factor family.</text>
</comment>
<dbReference type="Proteomes" id="UP000291142">
    <property type="component" value="Unassembled WGS sequence"/>
</dbReference>
<dbReference type="NCBIfam" id="NF006718">
    <property type="entry name" value="PRK09256.1"/>
    <property type="match status" value="1"/>
</dbReference>
<evidence type="ECO:0000313" key="3">
    <source>
        <dbReference type="EMBL" id="TBN03372.1"/>
    </source>
</evidence>
<evidence type="ECO:0000313" key="4">
    <source>
        <dbReference type="Proteomes" id="UP000291142"/>
    </source>
</evidence>
<accession>A0A4Q9FJ97</accession>
<dbReference type="OrthoDB" id="9815709at2"/>
<dbReference type="GO" id="GO:0003747">
    <property type="term" value="F:translation release factor activity"/>
    <property type="evidence" value="ECO:0007669"/>
    <property type="project" value="InterPro"/>
</dbReference>
<evidence type="ECO:0000256" key="1">
    <source>
        <dbReference type="ARBA" id="ARBA00010835"/>
    </source>
</evidence>
<dbReference type="Pfam" id="PF00472">
    <property type="entry name" value="RF-1"/>
    <property type="match status" value="1"/>
</dbReference>
<name>A0A4Q9FJ97_9FLAO</name>
<dbReference type="InterPro" id="IPR045853">
    <property type="entry name" value="Pep_chain_release_fac_I_sf"/>
</dbReference>
<dbReference type="Gene3D" id="3.30.160.20">
    <property type="match status" value="1"/>
</dbReference>
<dbReference type="EMBL" id="SIRT01000007">
    <property type="protein sequence ID" value="TBN03372.1"/>
    <property type="molecule type" value="Genomic_DNA"/>
</dbReference>
<protein>
    <submittedName>
        <fullName evidence="3">Aminoacyl-tRNA hydrolase</fullName>
        <ecNumber evidence="3">3.1.1.29</ecNumber>
    </submittedName>
</protein>
<dbReference type="GO" id="GO:0072344">
    <property type="term" value="P:rescue of stalled ribosome"/>
    <property type="evidence" value="ECO:0007669"/>
    <property type="project" value="TreeGrafter"/>
</dbReference>
<dbReference type="PANTHER" id="PTHR47814:SF1">
    <property type="entry name" value="PEPTIDYL-TRNA HYDROLASE ARFB"/>
    <property type="match status" value="1"/>
</dbReference>
<sequence>MFDEEALIKELNFKAIRSSGSGGQHVNKVASKVELLFDVKASLVLDEAQKLLLQENLQSRLTKERLLIMQCGESRSQHKNKAIVIQRFLELVKSSLVEEKERIPTKIPKVVIRKRLKNKRYQSEKKANRKKPDVD</sequence>
<dbReference type="PANTHER" id="PTHR47814">
    <property type="entry name" value="PEPTIDYL-TRNA HYDROLASE ARFB"/>
    <property type="match status" value="1"/>
</dbReference>
<organism evidence="3 4">
    <name type="scientific">Hyunsoonleella flava</name>
    <dbReference type="NCBI Taxonomy" id="2527939"/>
    <lineage>
        <taxon>Bacteria</taxon>
        <taxon>Pseudomonadati</taxon>
        <taxon>Bacteroidota</taxon>
        <taxon>Flavobacteriia</taxon>
        <taxon>Flavobacteriales</taxon>
        <taxon>Flavobacteriaceae</taxon>
    </lineage>
</organism>
<keyword evidence="4" id="KW-1185">Reference proteome</keyword>
<comment type="caution">
    <text evidence="3">The sequence shown here is derived from an EMBL/GenBank/DDBJ whole genome shotgun (WGS) entry which is preliminary data.</text>
</comment>
<dbReference type="InterPro" id="IPR000352">
    <property type="entry name" value="Pep_chain_release_fac_I"/>
</dbReference>
<gene>
    <name evidence="3" type="ORF">EYD45_10015</name>
</gene>
<dbReference type="GO" id="GO:0043022">
    <property type="term" value="F:ribosome binding"/>
    <property type="evidence" value="ECO:0007669"/>
    <property type="project" value="TreeGrafter"/>
</dbReference>
<evidence type="ECO:0000259" key="2">
    <source>
        <dbReference type="PROSITE" id="PS00745"/>
    </source>
</evidence>